<proteinExistence type="predicted"/>
<name>A0ACB9WFZ1_CHAAC</name>
<keyword evidence="2" id="KW-1185">Reference proteome</keyword>
<protein>
    <submittedName>
        <fullName evidence="1">Uncharacterized protein</fullName>
    </submittedName>
</protein>
<accession>A0ACB9WFZ1</accession>
<evidence type="ECO:0000313" key="1">
    <source>
        <dbReference type="EMBL" id="KAI4812407.1"/>
    </source>
</evidence>
<comment type="caution">
    <text evidence="1">The sequence shown here is derived from an EMBL/GenBank/DDBJ whole genome shotgun (WGS) entry which is preliminary data.</text>
</comment>
<gene>
    <name evidence="1" type="ORF">KUCAC02_023799</name>
</gene>
<sequence length="89" mass="9843">MKQCLHAPDIVLKHLCYSEGRILVHSRARDTCLELSGHNQEVNCLDAKGGLIVSGSRDRTARMWTLTSSHPETPSPWPTECGLLPSVPH</sequence>
<dbReference type="Proteomes" id="UP001057452">
    <property type="component" value="Chromosome 22"/>
</dbReference>
<organism evidence="1 2">
    <name type="scientific">Chaenocephalus aceratus</name>
    <name type="common">Blackfin icefish</name>
    <name type="synonym">Chaenichthys aceratus</name>
    <dbReference type="NCBI Taxonomy" id="36190"/>
    <lineage>
        <taxon>Eukaryota</taxon>
        <taxon>Metazoa</taxon>
        <taxon>Chordata</taxon>
        <taxon>Craniata</taxon>
        <taxon>Vertebrata</taxon>
        <taxon>Euteleostomi</taxon>
        <taxon>Actinopterygii</taxon>
        <taxon>Neopterygii</taxon>
        <taxon>Teleostei</taxon>
        <taxon>Neoteleostei</taxon>
        <taxon>Acanthomorphata</taxon>
        <taxon>Eupercaria</taxon>
        <taxon>Perciformes</taxon>
        <taxon>Notothenioidei</taxon>
        <taxon>Channichthyidae</taxon>
        <taxon>Chaenocephalus</taxon>
    </lineage>
</organism>
<dbReference type="EMBL" id="CM043806">
    <property type="protein sequence ID" value="KAI4812407.1"/>
    <property type="molecule type" value="Genomic_DNA"/>
</dbReference>
<reference evidence="1" key="1">
    <citation type="submission" date="2022-05" db="EMBL/GenBank/DDBJ databases">
        <title>Chromosome-level genome of Chaenocephalus aceratus.</title>
        <authorList>
            <person name="Park H."/>
        </authorList>
    </citation>
    <scope>NUCLEOTIDE SEQUENCE</scope>
    <source>
        <strain evidence="1">KU_202001</strain>
    </source>
</reference>
<evidence type="ECO:0000313" key="2">
    <source>
        <dbReference type="Proteomes" id="UP001057452"/>
    </source>
</evidence>